<feature type="chain" id="PRO_5004934672" description="Metallo-beta-lactamase domain-containing protein" evidence="1">
    <location>
        <begin position="21"/>
        <end position="309"/>
    </location>
</feature>
<sequence length="309" mass="34050">MKDTTILTLLASTFICFGSSEFVTSKNGLNLDVYHLPAAPVVYQNSTNLSFSPTAFTLIHGRHDAVLVDAPATLSQGSALAAWIEQTIPGKRLKAIYITHGHGDHFFTAPAIQTRYPGAQVVVAQDVYAHMLQQYEPTIFAMVWASLFPGGQVSDDPFPAKILPSNGTFYLEGHALQAVEVGQGDTYNSTVLHVPSLDLVVGGDVVYGHCHQLFAEDDTHALRQQWLSSLDKVAALKPKIVIPSHMQPGEGYGPSHLHETKRYIHVWEQLRARARTWQELEQGMKQEFPGRIGSFILRWSSQAPFGAAF</sequence>
<dbReference type="GeneID" id="19155881"/>
<dbReference type="PANTHER" id="PTHR42951:SF14">
    <property type="entry name" value="METALLO-BETA-LACTAMASE SUPERFAMILY PROTEIN"/>
    <property type="match status" value="1"/>
</dbReference>
<dbReference type="AlphaFoldDB" id="W9YTM5"/>
<evidence type="ECO:0000313" key="4">
    <source>
        <dbReference type="Proteomes" id="UP000019484"/>
    </source>
</evidence>
<dbReference type="SUPFAM" id="SSF56281">
    <property type="entry name" value="Metallo-hydrolase/oxidoreductase"/>
    <property type="match status" value="1"/>
</dbReference>
<dbReference type="CDD" id="cd07739">
    <property type="entry name" value="metallo-hydrolase-like_MBL-fold"/>
    <property type="match status" value="1"/>
</dbReference>
<evidence type="ECO:0000313" key="3">
    <source>
        <dbReference type="EMBL" id="EXJ95853.1"/>
    </source>
</evidence>
<comment type="caution">
    <text evidence="3">The sequence shown here is derived from an EMBL/GenBank/DDBJ whole genome shotgun (WGS) entry which is preliminary data.</text>
</comment>
<protein>
    <recommendedName>
        <fullName evidence="2">Metallo-beta-lactamase domain-containing protein</fullName>
    </recommendedName>
</protein>
<proteinExistence type="predicted"/>
<name>W9YTM5_9EURO</name>
<dbReference type="Pfam" id="PF00753">
    <property type="entry name" value="Lactamase_B"/>
    <property type="match status" value="1"/>
</dbReference>
<dbReference type="InterPro" id="IPR050855">
    <property type="entry name" value="NDM-1-like"/>
</dbReference>
<dbReference type="InterPro" id="IPR036866">
    <property type="entry name" value="RibonucZ/Hydroxyglut_hydro"/>
</dbReference>
<reference evidence="3 4" key="1">
    <citation type="submission" date="2013-03" db="EMBL/GenBank/DDBJ databases">
        <title>The Genome Sequence of Capronia coronata CBS 617.96.</title>
        <authorList>
            <consortium name="The Broad Institute Genomics Platform"/>
            <person name="Cuomo C."/>
            <person name="de Hoog S."/>
            <person name="Gorbushina A."/>
            <person name="Walker B."/>
            <person name="Young S.K."/>
            <person name="Zeng Q."/>
            <person name="Gargeya S."/>
            <person name="Fitzgerald M."/>
            <person name="Haas B."/>
            <person name="Abouelleil A."/>
            <person name="Allen A.W."/>
            <person name="Alvarado L."/>
            <person name="Arachchi H.M."/>
            <person name="Berlin A.M."/>
            <person name="Chapman S.B."/>
            <person name="Gainer-Dewar J."/>
            <person name="Goldberg J."/>
            <person name="Griggs A."/>
            <person name="Gujja S."/>
            <person name="Hansen M."/>
            <person name="Howarth C."/>
            <person name="Imamovic A."/>
            <person name="Ireland A."/>
            <person name="Larimer J."/>
            <person name="McCowan C."/>
            <person name="Murphy C."/>
            <person name="Pearson M."/>
            <person name="Poon T.W."/>
            <person name="Priest M."/>
            <person name="Roberts A."/>
            <person name="Saif S."/>
            <person name="Shea T."/>
            <person name="Sisk P."/>
            <person name="Sykes S."/>
            <person name="Wortman J."/>
            <person name="Nusbaum C."/>
            <person name="Birren B."/>
        </authorList>
    </citation>
    <scope>NUCLEOTIDE SEQUENCE [LARGE SCALE GENOMIC DNA]</scope>
    <source>
        <strain evidence="3 4">CBS 617.96</strain>
    </source>
</reference>
<keyword evidence="1" id="KW-0732">Signal</keyword>
<dbReference type="eggNOG" id="ENOG502SMSJ">
    <property type="taxonomic scope" value="Eukaryota"/>
</dbReference>
<dbReference type="SMART" id="SM00849">
    <property type="entry name" value="Lactamase_B"/>
    <property type="match status" value="1"/>
</dbReference>
<dbReference type="Gene3D" id="3.60.15.10">
    <property type="entry name" value="Ribonuclease Z/Hydroxyacylglutathione hydrolase-like"/>
    <property type="match status" value="1"/>
</dbReference>
<dbReference type="PANTHER" id="PTHR42951">
    <property type="entry name" value="METALLO-BETA-LACTAMASE DOMAIN-CONTAINING"/>
    <property type="match status" value="1"/>
</dbReference>
<gene>
    <name evidence="3" type="ORF">A1O1_00978</name>
</gene>
<dbReference type="Proteomes" id="UP000019484">
    <property type="component" value="Unassembled WGS sequence"/>
</dbReference>
<dbReference type="InterPro" id="IPR001279">
    <property type="entry name" value="Metallo-B-lactamas"/>
</dbReference>
<feature type="signal peptide" evidence="1">
    <location>
        <begin position="1"/>
        <end position="20"/>
    </location>
</feature>
<evidence type="ECO:0000259" key="2">
    <source>
        <dbReference type="SMART" id="SM00849"/>
    </source>
</evidence>
<evidence type="ECO:0000256" key="1">
    <source>
        <dbReference type="SAM" id="SignalP"/>
    </source>
</evidence>
<dbReference type="HOGENOM" id="CLU_054962_1_0_1"/>
<dbReference type="RefSeq" id="XP_007720082.1">
    <property type="nucleotide sequence ID" value="XM_007721892.1"/>
</dbReference>
<dbReference type="OrthoDB" id="536211at2759"/>
<dbReference type="STRING" id="1182541.W9YTM5"/>
<keyword evidence="4" id="KW-1185">Reference proteome</keyword>
<organism evidence="3 4">
    <name type="scientific">Capronia coronata CBS 617.96</name>
    <dbReference type="NCBI Taxonomy" id="1182541"/>
    <lineage>
        <taxon>Eukaryota</taxon>
        <taxon>Fungi</taxon>
        <taxon>Dikarya</taxon>
        <taxon>Ascomycota</taxon>
        <taxon>Pezizomycotina</taxon>
        <taxon>Eurotiomycetes</taxon>
        <taxon>Chaetothyriomycetidae</taxon>
        <taxon>Chaetothyriales</taxon>
        <taxon>Herpotrichiellaceae</taxon>
        <taxon>Capronia</taxon>
    </lineage>
</organism>
<dbReference type="EMBL" id="AMWN01000001">
    <property type="protein sequence ID" value="EXJ95853.1"/>
    <property type="molecule type" value="Genomic_DNA"/>
</dbReference>
<accession>W9YTM5</accession>
<feature type="domain" description="Metallo-beta-lactamase" evidence="2">
    <location>
        <begin position="53"/>
        <end position="245"/>
    </location>
</feature>